<dbReference type="SMART" id="SM00257">
    <property type="entry name" value="LysM"/>
    <property type="match status" value="1"/>
</dbReference>
<dbReference type="AlphaFoldDB" id="A0A7M2YZB9"/>
<dbReference type="EMBL" id="QQZY01000002">
    <property type="protein sequence ID" value="RDI75218.1"/>
    <property type="molecule type" value="Genomic_DNA"/>
</dbReference>
<proteinExistence type="predicted"/>
<dbReference type="InterPro" id="IPR018392">
    <property type="entry name" value="LysM"/>
</dbReference>
<dbReference type="RefSeq" id="WP_114795443.1">
    <property type="nucleotide sequence ID" value="NZ_QQZY01000002.1"/>
</dbReference>
<evidence type="ECO:0000313" key="2">
    <source>
        <dbReference type="EMBL" id="RDI75218.1"/>
    </source>
</evidence>
<organism evidence="2 3">
    <name type="scientific">Gaiella occulta</name>
    <dbReference type="NCBI Taxonomy" id="1002870"/>
    <lineage>
        <taxon>Bacteria</taxon>
        <taxon>Bacillati</taxon>
        <taxon>Actinomycetota</taxon>
        <taxon>Thermoleophilia</taxon>
        <taxon>Gaiellales</taxon>
        <taxon>Gaiellaceae</taxon>
        <taxon>Gaiella</taxon>
    </lineage>
</organism>
<dbReference type="Gene3D" id="3.10.350.10">
    <property type="entry name" value="LysM domain"/>
    <property type="match status" value="1"/>
</dbReference>
<dbReference type="PROSITE" id="PS51782">
    <property type="entry name" value="LYSM"/>
    <property type="match status" value="1"/>
</dbReference>
<evidence type="ECO:0000259" key="1">
    <source>
        <dbReference type="PROSITE" id="PS51782"/>
    </source>
</evidence>
<dbReference type="Proteomes" id="UP000254134">
    <property type="component" value="Unassembled WGS sequence"/>
</dbReference>
<name>A0A7M2YZB9_9ACTN</name>
<sequence length="79" mass="8616">MFVRLLLVSLVAVGLWAVLARDSGASGPERAYRVKPGDTLWSIAASTYGGDPREGVWRLQERNRLRGTAIAPGQVLRIP</sequence>
<dbReference type="OrthoDB" id="5084290at2"/>
<dbReference type="InterPro" id="IPR036779">
    <property type="entry name" value="LysM_dom_sf"/>
</dbReference>
<evidence type="ECO:0000313" key="3">
    <source>
        <dbReference type="Proteomes" id="UP000254134"/>
    </source>
</evidence>
<accession>A0A7M2YZB9</accession>
<reference evidence="2 3" key="1">
    <citation type="submission" date="2018-07" db="EMBL/GenBank/DDBJ databases">
        <title>High-quality-draft genome sequence of Gaiella occulta.</title>
        <authorList>
            <person name="Severino R."/>
            <person name="Froufe H.J.C."/>
            <person name="Rainey F.A."/>
            <person name="Barroso C."/>
            <person name="Albuquerque L."/>
            <person name="Lobo-Da-Cunha A."/>
            <person name="Da Costa M.S."/>
            <person name="Egas C."/>
        </authorList>
    </citation>
    <scope>NUCLEOTIDE SEQUENCE [LARGE SCALE GENOMIC DNA]</scope>
    <source>
        <strain evidence="2 3">F2-233</strain>
    </source>
</reference>
<gene>
    <name evidence="2" type="ORF">Gocc_1016</name>
</gene>
<dbReference type="CDD" id="cd00118">
    <property type="entry name" value="LysM"/>
    <property type="match status" value="1"/>
</dbReference>
<comment type="caution">
    <text evidence="2">The sequence shown here is derived from an EMBL/GenBank/DDBJ whole genome shotgun (WGS) entry which is preliminary data.</text>
</comment>
<dbReference type="SUPFAM" id="SSF54106">
    <property type="entry name" value="LysM domain"/>
    <property type="match status" value="1"/>
</dbReference>
<keyword evidence="3" id="KW-1185">Reference proteome</keyword>
<protein>
    <submittedName>
        <fullName evidence="2">LysM domain</fullName>
    </submittedName>
</protein>
<reference evidence="3" key="2">
    <citation type="journal article" date="2019" name="MicrobiologyOpen">
        <title>High-quality draft genome sequence of Gaiella occulta isolated from a 150 meter deep mineral water borehole and comparison with the genome sequences of other deep-branching lineages of the phylum Actinobacteria.</title>
        <authorList>
            <person name="Severino R."/>
            <person name="Froufe H.J.C."/>
            <person name="Barroso C."/>
            <person name="Albuquerque L."/>
            <person name="Lobo-da-Cunha A."/>
            <person name="da Costa M.S."/>
            <person name="Egas C."/>
        </authorList>
    </citation>
    <scope>NUCLEOTIDE SEQUENCE [LARGE SCALE GENOMIC DNA]</scope>
    <source>
        <strain evidence="3">F2-233</strain>
    </source>
</reference>
<dbReference type="Pfam" id="PF01476">
    <property type="entry name" value="LysM"/>
    <property type="match status" value="1"/>
</dbReference>
<feature type="domain" description="LysM" evidence="1">
    <location>
        <begin position="30"/>
        <end position="78"/>
    </location>
</feature>